<evidence type="ECO:0000256" key="1">
    <source>
        <dbReference type="SAM" id="MobiDB-lite"/>
    </source>
</evidence>
<comment type="caution">
    <text evidence="3">The sequence shown here is derived from an EMBL/GenBank/DDBJ whole genome shotgun (WGS) entry which is preliminary data.</text>
</comment>
<dbReference type="InterPro" id="IPR025724">
    <property type="entry name" value="GAG-pre-integrase_dom"/>
</dbReference>
<organism evidence="3 4">
    <name type="scientific">Lactuca sativa</name>
    <name type="common">Garden lettuce</name>
    <dbReference type="NCBI Taxonomy" id="4236"/>
    <lineage>
        <taxon>Eukaryota</taxon>
        <taxon>Viridiplantae</taxon>
        <taxon>Streptophyta</taxon>
        <taxon>Embryophyta</taxon>
        <taxon>Tracheophyta</taxon>
        <taxon>Spermatophyta</taxon>
        <taxon>Magnoliopsida</taxon>
        <taxon>eudicotyledons</taxon>
        <taxon>Gunneridae</taxon>
        <taxon>Pentapetalae</taxon>
        <taxon>asterids</taxon>
        <taxon>campanulids</taxon>
        <taxon>Asterales</taxon>
        <taxon>Asteraceae</taxon>
        <taxon>Cichorioideae</taxon>
        <taxon>Cichorieae</taxon>
        <taxon>Lactucinae</taxon>
        <taxon>Lactuca</taxon>
    </lineage>
</organism>
<dbReference type="EMBL" id="NBSK02000004">
    <property type="protein sequence ID" value="KAJ0210730.1"/>
    <property type="molecule type" value="Genomic_DNA"/>
</dbReference>
<dbReference type="Pfam" id="PF13976">
    <property type="entry name" value="gag_pre-integrs"/>
    <property type="match status" value="1"/>
</dbReference>
<accession>A0A9R1XDT7</accession>
<name>A0A9R1XDT7_LACSA</name>
<evidence type="ECO:0000313" key="4">
    <source>
        <dbReference type="Proteomes" id="UP000235145"/>
    </source>
</evidence>
<feature type="domain" description="GAG-pre-integrase" evidence="2">
    <location>
        <begin position="322"/>
        <end position="369"/>
    </location>
</feature>
<keyword evidence="4" id="KW-1185">Reference proteome</keyword>
<feature type="compositionally biased region" description="Basic and acidic residues" evidence="1">
    <location>
        <begin position="143"/>
        <end position="162"/>
    </location>
</feature>
<feature type="region of interest" description="Disordered" evidence="1">
    <location>
        <begin position="139"/>
        <end position="162"/>
    </location>
</feature>
<proteinExistence type="predicted"/>
<protein>
    <recommendedName>
        <fullName evidence="2">GAG-pre-integrase domain-containing protein</fullName>
    </recommendedName>
</protein>
<reference evidence="3 4" key="1">
    <citation type="journal article" date="2017" name="Nat. Commun.">
        <title>Genome assembly with in vitro proximity ligation data and whole-genome triplication in lettuce.</title>
        <authorList>
            <person name="Reyes-Chin-Wo S."/>
            <person name="Wang Z."/>
            <person name="Yang X."/>
            <person name="Kozik A."/>
            <person name="Arikit S."/>
            <person name="Song C."/>
            <person name="Xia L."/>
            <person name="Froenicke L."/>
            <person name="Lavelle D.O."/>
            <person name="Truco M.J."/>
            <person name="Xia R."/>
            <person name="Zhu S."/>
            <person name="Xu C."/>
            <person name="Xu H."/>
            <person name="Xu X."/>
            <person name="Cox K."/>
            <person name="Korf I."/>
            <person name="Meyers B.C."/>
            <person name="Michelmore R.W."/>
        </authorList>
    </citation>
    <scope>NUCLEOTIDE SEQUENCE [LARGE SCALE GENOMIC DNA]</scope>
    <source>
        <strain evidence="4">cv. Salinas</strain>
        <tissue evidence="3">Seedlings</tissue>
    </source>
</reference>
<sequence length="372" mass="43693">MFVLKTTIEEDVLEHIRDPCSQRRMMQSCKFLRMKSYLYLEEATYREIMELDPKSQIGETRMKGIIIHGMKPKFRSFVAVIQGWTNQPSLVEFKWEEQQSRKMEKLCMRRKAKENTNHQVTNVIERTLTRIEVREKKRRLTSMRKDSHYKHENGELSEERPKNHATTNVFHISATTMVKNAIWHVIVVLRRWKKGMLQHHKRKKCGTQKQCMPNLKMEHEKLQNSVNYGGSRVVVITDNSKLPIAYVGEVVFCLEDNNNKLTLKSVYHVPASIDHYVLFGLDDVKIFKAFETPSKPVLKGRRSDSIYVMSTEMTYVDKTKINQNTAMWHMRLSHMSYNKLDLIMKKQKINGLPKLEVGKDVCVGCQFCKAHQ</sequence>
<evidence type="ECO:0000259" key="2">
    <source>
        <dbReference type="Pfam" id="PF13976"/>
    </source>
</evidence>
<gene>
    <name evidence="3" type="ORF">LSAT_V11C400180380</name>
</gene>
<dbReference type="AlphaFoldDB" id="A0A9R1XDT7"/>
<evidence type="ECO:0000313" key="3">
    <source>
        <dbReference type="EMBL" id="KAJ0210730.1"/>
    </source>
</evidence>
<dbReference type="Proteomes" id="UP000235145">
    <property type="component" value="Unassembled WGS sequence"/>
</dbReference>